<name>A0ABP3D9G3_9BURK</name>
<dbReference type="InterPro" id="IPR001851">
    <property type="entry name" value="ABC_transp_permease"/>
</dbReference>
<reference evidence="12" key="1">
    <citation type="journal article" date="2019" name="Int. J. Syst. Evol. Microbiol.">
        <title>The Global Catalogue of Microorganisms (GCM) 10K type strain sequencing project: providing services to taxonomists for standard genome sequencing and annotation.</title>
        <authorList>
            <consortium name="The Broad Institute Genomics Platform"/>
            <consortium name="The Broad Institute Genome Sequencing Center for Infectious Disease"/>
            <person name="Wu L."/>
            <person name="Ma J."/>
        </authorList>
    </citation>
    <scope>NUCLEOTIDE SEQUENCE [LARGE SCALE GENOMIC DNA]</scope>
    <source>
        <strain evidence="12">JCM 16240</strain>
    </source>
</reference>
<protein>
    <submittedName>
        <fullName evidence="11">High-affinity branched-chain amino acid ABC transporter permease LivH</fullName>
    </submittedName>
</protein>
<feature type="transmembrane region" description="Helical" evidence="10">
    <location>
        <begin position="123"/>
        <end position="142"/>
    </location>
</feature>
<keyword evidence="8 10" id="KW-0472">Membrane</keyword>
<evidence type="ECO:0000313" key="11">
    <source>
        <dbReference type="EMBL" id="GAA0226538.1"/>
    </source>
</evidence>
<comment type="subcellular location">
    <subcellularLocation>
        <location evidence="1">Cell membrane</location>
        <topology evidence="1">Multi-pass membrane protein</topology>
    </subcellularLocation>
</comment>
<sequence length="329" mass="34552">MRFFPGACRPAVFSSHSPDIMSDLLPLLTQQLFNGLSLGAIYALIAIGYTMVYGIIGMINFAHGEIYMIGAYVGLVTLSAIGVGSGLPLPLMVLVMLIMAVLVTAVYGFAVEKIAYAPLRNSPRLVPLISAIGMSIFLQNWVATGQGARDMAVPALITGSFNFTVGGSDFSVTAPYSRILIIVVTVLMMIGLTLFIKYSRTGQASRACSQDLRMANLLGIDTGRIISITFMIGAMLAAVGGVLIALAIGKLNPFIGFIAGIKAFTAAVLGGIGSIPGAMLGGVLLGLAETFAAAFISSQYKDIVAFLLLVFILLFRPTGLLGKPEVEKV</sequence>
<comment type="similarity">
    <text evidence="9">Belongs to the binding-protein-dependent transport system permease family. LivHM subfamily.</text>
</comment>
<proteinExistence type="inferred from homology"/>
<keyword evidence="6" id="KW-0029">Amino-acid transport</keyword>
<evidence type="ECO:0000256" key="1">
    <source>
        <dbReference type="ARBA" id="ARBA00004651"/>
    </source>
</evidence>
<dbReference type="PANTHER" id="PTHR11795">
    <property type="entry name" value="BRANCHED-CHAIN AMINO ACID TRANSPORT SYSTEM PERMEASE PROTEIN LIVH"/>
    <property type="match status" value="1"/>
</dbReference>
<dbReference type="Proteomes" id="UP001501176">
    <property type="component" value="Unassembled WGS sequence"/>
</dbReference>
<evidence type="ECO:0000256" key="3">
    <source>
        <dbReference type="ARBA" id="ARBA00022475"/>
    </source>
</evidence>
<keyword evidence="5 10" id="KW-0812">Transmembrane</keyword>
<evidence type="ECO:0000313" key="12">
    <source>
        <dbReference type="Proteomes" id="UP001501176"/>
    </source>
</evidence>
<feature type="transmembrane region" description="Helical" evidence="10">
    <location>
        <begin position="225"/>
        <end position="248"/>
    </location>
</feature>
<evidence type="ECO:0000256" key="7">
    <source>
        <dbReference type="ARBA" id="ARBA00022989"/>
    </source>
</evidence>
<keyword evidence="7 10" id="KW-1133">Transmembrane helix</keyword>
<feature type="transmembrane region" description="Helical" evidence="10">
    <location>
        <begin position="91"/>
        <end position="111"/>
    </location>
</feature>
<keyword evidence="3" id="KW-1003">Cell membrane</keyword>
<evidence type="ECO:0000256" key="2">
    <source>
        <dbReference type="ARBA" id="ARBA00022448"/>
    </source>
</evidence>
<evidence type="ECO:0000256" key="6">
    <source>
        <dbReference type="ARBA" id="ARBA00022970"/>
    </source>
</evidence>
<feature type="transmembrane region" description="Helical" evidence="10">
    <location>
        <begin position="303"/>
        <end position="322"/>
    </location>
</feature>
<feature type="transmembrane region" description="Helical" evidence="10">
    <location>
        <begin position="66"/>
        <end position="85"/>
    </location>
</feature>
<keyword evidence="2" id="KW-0813">Transport</keyword>
<keyword evidence="4" id="KW-0997">Cell inner membrane</keyword>
<feature type="transmembrane region" description="Helical" evidence="10">
    <location>
        <begin position="32"/>
        <end position="54"/>
    </location>
</feature>
<gene>
    <name evidence="11" type="primary">livH</name>
    <name evidence="11" type="ORF">GCM10009125_14340</name>
</gene>
<evidence type="ECO:0000256" key="5">
    <source>
        <dbReference type="ARBA" id="ARBA00022692"/>
    </source>
</evidence>
<keyword evidence="12" id="KW-1185">Reference proteome</keyword>
<dbReference type="InterPro" id="IPR052157">
    <property type="entry name" value="BCAA_transport_permease"/>
</dbReference>
<evidence type="ECO:0000256" key="8">
    <source>
        <dbReference type="ARBA" id="ARBA00023136"/>
    </source>
</evidence>
<comment type="caution">
    <text evidence="11">The sequence shown here is derived from an EMBL/GenBank/DDBJ whole genome shotgun (WGS) entry which is preliminary data.</text>
</comment>
<evidence type="ECO:0000256" key="4">
    <source>
        <dbReference type="ARBA" id="ARBA00022519"/>
    </source>
</evidence>
<feature type="transmembrane region" description="Helical" evidence="10">
    <location>
        <begin position="176"/>
        <end position="196"/>
    </location>
</feature>
<dbReference type="PANTHER" id="PTHR11795:SF371">
    <property type="entry name" value="HIGH-AFFINITY BRANCHED-CHAIN AMINO ACID TRANSPORT SYSTEM PERMEASE PROTEIN LIVH"/>
    <property type="match status" value="1"/>
</dbReference>
<evidence type="ECO:0000256" key="10">
    <source>
        <dbReference type="SAM" id="Phobius"/>
    </source>
</evidence>
<organism evidence="11 12">
    <name type="scientific">Castellaniella daejeonensis</name>
    <dbReference type="NCBI Taxonomy" id="659013"/>
    <lineage>
        <taxon>Bacteria</taxon>
        <taxon>Pseudomonadati</taxon>
        <taxon>Pseudomonadota</taxon>
        <taxon>Betaproteobacteria</taxon>
        <taxon>Burkholderiales</taxon>
        <taxon>Alcaligenaceae</taxon>
        <taxon>Castellaniella</taxon>
    </lineage>
</organism>
<accession>A0ABP3D9G3</accession>
<dbReference type="NCBIfam" id="NF008011">
    <property type="entry name" value="PRK10740.1"/>
    <property type="match status" value="1"/>
</dbReference>
<dbReference type="EMBL" id="BAAAFN010000011">
    <property type="protein sequence ID" value="GAA0226538.1"/>
    <property type="molecule type" value="Genomic_DNA"/>
</dbReference>
<dbReference type="Pfam" id="PF02653">
    <property type="entry name" value="BPD_transp_2"/>
    <property type="match status" value="1"/>
</dbReference>
<evidence type="ECO:0000256" key="9">
    <source>
        <dbReference type="ARBA" id="ARBA00037998"/>
    </source>
</evidence>
<dbReference type="CDD" id="cd06582">
    <property type="entry name" value="TM_PBP1_LivH_like"/>
    <property type="match status" value="1"/>
</dbReference>